<evidence type="ECO:0000313" key="2">
    <source>
        <dbReference type="EMBL" id="MDE1348432.1"/>
    </source>
</evidence>
<feature type="transmembrane region" description="Helical" evidence="1">
    <location>
        <begin position="70"/>
        <end position="88"/>
    </location>
</feature>
<sequence>MDKALFIPSAIVAAILILLYAYLTYRKGLDFDQQAITNIILQSFQLVCGCVLIASTFIDELASLVSDLNLYILIAGSVLLVNALKTVYRDMPFSLSRNRSQPSVQIDR</sequence>
<dbReference type="RefSeq" id="WP_088729542.1">
    <property type="nucleotide sequence ID" value="NZ_JAKNAX010000137.1"/>
</dbReference>
<keyword evidence="1" id="KW-0812">Transmembrane</keyword>
<dbReference type="EMBL" id="JAKNAX010000137">
    <property type="protein sequence ID" value="MDE1348432.1"/>
    <property type="molecule type" value="Genomic_DNA"/>
</dbReference>
<keyword evidence="1" id="KW-1133">Transmembrane helix</keyword>
<protein>
    <submittedName>
        <fullName evidence="2">Threonyl-tRNA synthetase</fullName>
    </submittedName>
</protein>
<gene>
    <name evidence="2" type="ORF">L9X51_18915</name>
</gene>
<feature type="transmembrane region" description="Helical" evidence="1">
    <location>
        <begin position="35"/>
        <end position="58"/>
    </location>
</feature>
<feature type="transmembrane region" description="Helical" evidence="1">
    <location>
        <begin position="6"/>
        <end position="23"/>
    </location>
</feature>
<dbReference type="AlphaFoldDB" id="A0A9X4FHW3"/>
<comment type="caution">
    <text evidence="2">The sequence shown here is derived from an EMBL/GenBank/DDBJ whole genome shotgun (WGS) entry which is preliminary data.</text>
</comment>
<evidence type="ECO:0000313" key="3">
    <source>
        <dbReference type="Proteomes" id="UP001140978"/>
    </source>
</evidence>
<dbReference type="Proteomes" id="UP001140978">
    <property type="component" value="Unassembled WGS sequence"/>
</dbReference>
<proteinExistence type="predicted"/>
<keyword evidence="1" id="KW-0472">Membrane</keyword>
<reference evidence="2" key="1">
    <citation type="submission" date="2022-02" db="EMBL/GenBank/DDBJ databases">
        <title>Emergence and expansion in Europe of a Vibrio aestuarianus clonal complex pathogenic for oysters.</title>
        <authorList>
            <person name="Mesnil A."/>
            <person name="Travers M.-A."/>
        </authorList>
    </citation>
    <scope>NUCLEOTIDE SEQUENCE</scope>
    <source>
        <strain evidence="2">19_064_15T1</strain>
    </source>
</reference>
<evidence type="ECO:0000256" key="1">
    <source>
        <dbReference type="SAM" id="Phobius"/>
    </source>
</evidence>
<organism evidence="2 3">
    <name type="scientific">Vibrio aestuarianus</name>
    <dbReference type="NCBI Taxonomy" id="28171"/>
    <lineage>
        <taxon>Bacteria</taxon>
        <taxon>Pseudomonadati</taxon>
        <taxon>Pseudomonadota</taxon>
        <taxon>Gammaproteobacteria</taxon>
        <taxon>Vibrionales</taxon>
        <taxon>Vibrionaceae</taxon>
        <taxon>Vibrio</taxon>
    </lineage>
</organism>
<accession>A0A9X4FHW3</accession>
<name>A0A9X4FHW3_9VIBR</name>